<evidence type="ECO:0000313" key="1">
    <source>
        <dbReference type="EMBL" id="OAG01363.1"/>
    </source>
</evidence>
<gene>
    <name evidence="1" type="ORF">CC84DRAFT_1179454</name>
</gene>
<protein>
    <submittedName>
        <fullName evidence="1">Uncharacterized protein</fullName>
    </submittedName>
</protein>
<dbReference type="Proteomes" id="UP000077069">
    <property type="component" value="Unassembled WGS sequence"/>
</dbReference>
<keyword evidence="2" id="KW-1185">Reference proteome</keyword>
<dbReference type="AlphaFoldDB" id="A0A177C148"/>
<organism evidence="1 2">
    <name type="scientific">Paraphaeosphaeria sporulosa</name>
    <dbReference type="NCBI Taxonomy" id="1460663"/>
    <lineage>
        <taxon>Eukaryota</taxon>
        <taxon>Fungi</taxon>
        <taxon>Dikarya</taxon>
        <taxon>Ascomycota</taxon>
        <taxon>Pezizomycotina</taxon>
        <taxon>Dothideomycetes</taxon>
        <taxon>Pleosporomycetidae</taxon>
        <taxon>Pleosporales</taxon>
        <taxon>Massarineae</taxon>
        <taxon>Didymosphaeriaceae</taxon>
        <taxon>Paraphaeosphaeria</taxon>
    </lineage>
</organism>
<reference evidence="1 2" key="1">
    <citation type="submission" date="2016-05" db="EMBL/GenBank/DDBJ databases">
        <title>Comparative analysis of secretome profiles of manganese(II)-oxidizing ascomycete fungi.</title>
        <authorList>
            <consortium name="DOE Joint Genome Institute"/>
            <person name="Zeiner C.A."/>
            <person name="Purvine S.O."/>
            <person name="Zink E.M."/>
            <person name="Wu S."/>
            <person name="Pasa-Tolic L."/>
            <person name="Chaput D.L."/>
            <person name="Haridas S."/>
            <person name="Grigoriev I.V."/>
            <person name="Santelli C.M."/>
            <person name="Hansel C.M."/>
        </authorList>
    </citation>
    <scope>NUCLEOTIDE SEQUENCE [LARGE SCALE GENOMIC DNA]</scope>
    <source>
        <strain evidence="1 2">AP3s5-JAC2a</strain>
    </source>
</reference>
<name>A0A177C148_9PLEO</name>
<evidence type="ECO:0000313" key="2">
    <source>
        <dbReference type="Proteomes" id="UP000077069"/>
    </source>
</evidence>
<accession>A0A177C148</accession>
<dbReference type="InParanoid" id="A0A177C148"/>
<dbReference type="RefSeq" id="XP_018031728.1">
    <property type="nucleotide sequence ID" value="XM_018180417.1"/>
</dbReference>
<proteinExistence type="predicted"/>
<sequence>MTEAEKPDHINSANIKISPKYGLEKGAPETDCEIPSARRIGQRPRLCLRNGNDGFAPINADKTAYTIDGLGGLPSYPGRWIHVKMADDLAEGKNTARVRMDATFFISIEKRYDSFNPYPCFQFALPIIGVSRRSFMLAHLDPWEVFKRLQSQQSSTL</sequence>
<dbReference type="EMBL" id="KV441557">
    <property type="protein sequence ID" value="OAG01363.1"/>
    <property type="molecule type" value="Genomic_DNA"/>
</dbReference>
<dbReference type="GeneID" id="28763903"/>